<keyword evidence="4" id="KW-1185">Reference proteome</keyword>
<evidence type="ECO:0000313" key="4">
    <source>
        <dbReference type="Proteomes" id="UP000050509"/>
    </source>
</evidence>
<dbReference type="AlphaFoldDB" id="A0A0N8PSA7"/>
<feature type="region of interest" description="Disordered" evidence="1">
    <location>
        <begin position="1"/>
        <end position="23"/>
    </location>
</feature>
<accession>A0A0N8PSA7</accession>
<sequence>MKAVASATAGFRHAAAANGAASRENMAVSSQEIIRLRCPNCQRAVDAGVWTLVDAAERPDLAASLRDETLNVAVCPACGQQWPASVPMLYHDPANRRVYFAVPANTDEHQRHIAK</sequence>
<protein>
    <recommendedName>
        <fullName evidence="2">CpXC domain-containing protein</fullName>
    </recommendedName>
</protein>
<feature type="domain" description="CpXC" evidence="2">
    <location>
        <begin position="36"/>
        <end position="111"/>
    </location>
</feature>
<dbReference type="Pfam" id="PF14353">
    <property type="entry name" value="CpXC"/>
    <property type="match status" value="1"/>
</dbReference>
<evidence type="ECO:0000259" key="2">
    <source>
        <dbReference type="Pfam" id="PF14353"/>
    </source>
</evidence>
<dbReference type="InterPro" id="IPR025682">
    <property type="entry name" value="CpXC_dom"/>
</dbReference>
<organism evidence="3 4">
    <name type="scientific">Kouleothrix aurantiaca</name>
    <dbReference type="NCBI Taxonomy" id="186479"/>
    <lineage>
        <taxon>Bacteria</taxon>
        <taxon>Bacillati</taxon>
        <taxon>Chloroflexota</taxon>
        <taxon>Chloroflexia</taxon>
        <taxon>Chloroflexales</taxon>
        <taxon>Roseiflexineae</taxon>
        <taxon>Roseiflexaceae</taxon>
        <taxon>Kouleothrix</taxon>
    </lineage>
</organism>
<evidence type="ECO:0000313" key="3">
    <source>
        <dbReference type="EMBL" id="KPV52197.1"/>
    </source>
</evidence>
<evidence type="ECO:0000256" key="1">
    <source>
        <dbReference type="SAM" id="MobiDB-lite"/>
    </source>
</evidence>
<reference evidence="3 4" key="1">
    <citation type="submission" date="2015-09" db="EMBL/GenBank/DDBJ databases">
        <title>Draft genome sequence of Kouleothrix aurantiaca JCM 19913.</title>
        <authorList>
            <person name="Hemp J."/>
        </authorList>
    </citation>
    <scope>NUCLEOTIDE SEQUENCE [LARGE SCALE GENOMIC DNA]</scope>
    <source>
        <strain evidence="3 4">COM-B</strain>
    </source>
</reference>
<dbReference type="Proteomes" id="UP000050509">
    <property type="component" value="Unassembled WGS sequence"/>
</dbReference>
<gene>
    <name evidence="3" type="ORF">SE17_16930</name>
</gene>
<dbReference type="EMBL" id="LJCR01000627">
    <property type="protein sequence ID" value="KPV52197.1"/>
    <property type="molecule type" value="Genomic_DNA"/>
</dbReference>
<comment type="caution">
    <text evidence="3">The sequence shown here is derived from an EMBL/GenBank/DDBJ whole genome shotgun (WGS) entry which is preliminary data.</text>
</comment>
<feature type="non-terminal residue" evidence="3">
    <location>
        <position position="115"/>
    </location>
</feature>
<proteinExistence type="predicted"/>
<name>A0A0N8PSA7_9CHLR</name>